<evidence type="ECO:0000313" key="2">
    <source>
        <dbReference type="EMBL" id="KXX82876.1"/>
    </source>
</evidence>
<name>A0A175WGR2_9PEZI</name>
<keyword evidence="3" id="KW-1185">Reference proteome</keyword>
<feature type="region of interest" description="Disordered" evidence="1">
    <location>
        <begin position="664"/>
        <end position="807"/>
    </location>
</feature>
<feature type="region of interest" description="Disordered" evidence="1">
    <location>
        <begin position="526"/>
        <end position="641"/>
    </location>
</feature>
<feature type="compositionally biased region" description="Basic and acidic residues" evidence="1">
    <location>
        <begin position="729"/>
        <end position="739"/>
    </location>
</feature>
<feature type="compositionally biased region" description="Polar residues" evidence="1">
    <location>
        <begin position="527"/>
        <end position="541"/>
    </location>
</feature>
<feature type="compositionally biased region" description="Basic and acidic residues" evidence="1">
    <location>
        <begin position="562"/>
        <end position="575"/>
    </location>
</feature>
<dbReference type="VEuPathDB" id="FungiDB:MMYC01_200671"/>
<feature type="compositionally biased region" description="Acidic residues" evidence="1">
    <location>
        <begin position="743"/>
        <end position="753"/>
    </location>
</feature>
<feature type="compositionally biased region" description="Acidic residues" evidence="1">
    <location>
        <begin position="760"/>
        <end position="793"/>
    </location>
</feature>
<comment type="caution">
    <text evidence="2">The sequence shown here is derived from an EMBL/GenBank/DDBJ whole genome shotgun (WGS) entry which is preliminary data.</text>
</comment>
<dbReference type="Proteomes" id="UP000078237">
    <property type="component" value="Unassembled WGS sequence"/>
</dbReference>
<proteinExistence type="predicted"/>
<evidence type="ECO:0000313" key="3">
    <source>
        <dbReference type="Proteomes" id="UP000078237"/>
    </source>
</evidence>
<organism evidence="2 3">
    <name type="scientific">Madurella mycetomatis</name>
    <dbReference type="NCBI Taxonomy" id="100816"/>
    <lineage>
        <taxon>Eukaryota</taxon>
        <taxon>Fungi</taxon>
        <taxon>Dikarya</taxon>
        <taxon>Ascomycota</taxon>
        <taxon>Pezizomycotina</taxon>
        <taxon>Sordariomycetes</taxon>
        <taxon>Sordariomycetidae</taxon>
        <taxon>Sordariales</taxon>
        <taxon>Sordariales incertae sedis</taxon>
        <taxon>Madurella</taxon>
    </lineage>
</organism>
<dbReference type="AlphaFoldDB" id="A0A175WGR2"/>
<protein>
    <submittedName>
        <fullName evidence="2">Uncharacterized protein</fullName>
    </submittedName>
</protein>
<sequence>MVSNNSSAGVLDTARAAGLLHLNSGSRALSPDSALRLFLTKRRQQPRHKFTSESESPWAFTPAQLALNLNLLASLPKKTKDGDLPKTVLHQRFLSTKVKALASGRPRKLYKRHRNPERALGLFSLRRLLWRSTRRPFLRMDFVNHLRLPQADEPSSDEEFTLRISPSSSPDRNDRSSVSDTTTLTIPGKPNGEEKVNTKRKREATAESAPAAAKPAEDADKCSRAAKKVKTESLSAGNEPPKAGAQTPDKVDKKHIPQTDGKALSAAARPAQPGGEKLKKRKMGDGMDQTPHEHQPAPKKAKPDNGKSGKQAAFKVEGNKESISASAVRKPGHQMEYFELRVHQMLNNPLGFNDLVYDSTKQQPAYVRRSFAKCRRKQRDSTPPLEMSGGIGPVESAKPVNKRQHSENLARNAQKRAHQQRVKEQVKNLKGKSVSAIKKGDERNVFINGQQTLKSKTTLSPNSQYLRGAKRKAGGLLHPTSSKEYTKSTYVEVPTMRGAVSDAPNMSVAIATSGAPTMSGAIADFPATSSAIPPKSQSTSDKVAADMPSKRGATSAMNGKPVRAEKKLPSPDRARFKQQAESGPARTYNLKMFSSLPDSEQPPSAVSAVGPVTPRRQSDAGSDASITWHQTPSSDSPPLSPCYLPDADDIPFVLGCVSGEVFDADPPRPGGTLSKRNTLFAPRRPPAAWSIRKETVSPSPVREGGGKGLLRLFAESRGGCSGNGGESVGRNEEYNKDETGVDGGDDEGYETEETGCGGWEETDVEGGDDDGGEDEHGDMNDTEAETELEDDQVDTLGVPPPSPADDLIRIIDPLGGLVPGLARTTAASSRLARDNTAWPPVTPAPNSRRADNSG</sequence>
<dbReference type="OrthoDB" id="4590842at2759"/>
<feature type="region of interest" description="Disordered" evidence="1">
    <location>
        <begin position="152"/>
        <end position="329"/>
    </location>
</feature>
<feature type="region of interest" description="Disordered" evidence="1">
    <location>
        <begin position="826"/>
        <end position="854"/>
    </location>
</feature>
<accession>A0A175WGR2</accession>
<feature type="region of interest" description="Disordered" evidence="1">
    <location>
        <begin position="374"/>
        <end position="422"/>
    </location>
</feature>
<evidence type="ECO:0000256" key="1">
    <source>
        <dbReference type="SAM" id="MobiDB-lite"/>
    </source>
</evidence>
<reference evidence="2 3" key="1">
    <citation type="journal article" date="2016" name="Genome Announc.">
        <title>Genome Sequence of Madurella mycetomatis mm55, Isolated from a Human Mycetoma Case in Sudan.</title>
        <authorList>
            <person name="Smit S."/>
            <person name="Derks M.F."/>
            <person name="Bervoets S."/>
            <person name="Fahal A."/>
            <person name="van Leeuwen W."/>
            <person name="van Belkum A."/>
            <person name="van de Sande W.W."/>
        </authorList>
    </citation>
    <scope>NUCLEOTIDE SEQUENCE [LARGE SCALE GENOMIC DNA]</scope>
    <source>
        <strain evidence="3">mm55</strain>
    </source>
</reference>
<feature type="compositionally biased region" description="Basic and acidic residues" evidence="1">
    <location>
        <begin position="290"/>
        <end position="307"/>
    </location>
</feature>
<gene>
    <name evidence="2" type="ORF">MMYC01_200671</name>
</gene>
<dbReference type="EMBL" id="LCTW02000006">
    <property type="protein sequence ID" value="KXX82876.1"/>
    <property type="molecule type" value="Genomic_DNA"/>
</dbReference>
<feature type="compositionally biased region" description="Polar residues" evidence="1">
    <location>
        <begin position="624"/>
        <end position="637"/>
    </location>
</feature>